<sequence>MGDETSRRTEGFGHPIALDFHRLRPDDVAEMLCGAGLEVHTRMVREPQDAAAFELTPQGFLLARKPTP</sequence>
<dbReference type="Proteomes" id="UP001501102">
    <property type="component" value="Unassembled WGS sequence"/>
</dbReference>
<dbReference type="EMBL" id="BAAAXZ010000017">
    <property type="protein sequence ID" value="GAA2911220.1"/>
    <property type="molecule type" value="Genomic_DNA"/>
</dbReference>
<evidence type="ECO:0000313" key="1">
    <source>
        <dbReference type="EMBL" id="GAA2911220.1"/>
    </source>
</evidence>
<organism evidence="1 2">
    <name type="scientific">Streptomyces thioluteus</name>
    <dbReference type="NCBI Taxonomy" id="66431"/>
    <lineage>
        <taxon>Bacteria</taxon>
        <taxon>Bacillati</taxon>
        <taxon>Actinomycetota</taxon>
        <taxon>Actinomycetes</taxon>
        <taxon>Kitasatosporales</taxon>
        <taxon>Streptomycetaceae</taxon>
        <taxon>Streptomyces</taxon>
    </lineage>
</organism>
<gene>
    <name evidence="1" type="ORF">GCM10020221_03710</name>
</gene>
<reference evidence="1 2" key="1">
    <citation type="journal article" date="2019" name="Int. J. Syst. Evol. Microbiol.">
        <title>The Global Catalogue of Microorganisms (GCM) 10K type strain sequencing project: providing services to taxonomists for standard genome sequencing and annotation.</title>
        <authorList>
            <consortium name="The Broad Institute Genomics Platform"/>
            <consortium name="The Broad Institute Genome Sequencing Center for Infectious Disease"/>
            <person name="Wu L."/>
            <person name="Ma J."/>
        </authorList>
    </citation>
    <scope>NUCLEOTIDE SEQUENCE [LARGE SCALE GENOMIC DNA]</scope>
    <source>
        <strain evidence="1 2">JCM 4087</strain>
    </source>
</reference>
<accession>A0ABN3WDB8</accession>
<comment type="caution">
    <text evidence="1">The sequence shown here is derived from an EMBL/GenBank/DDBJ whole genome shotgun (WGS) entry which is preliminary data.</text>
</comment>
<evidence type="ECO:0000313" key="2">
    <source>
        <dbReference type="Proteomes" id="UP001501102"/>
    </source>
</evidence>
<name>A0ABN3WDB8_STRTU</name>
<keyword evidence="2" id="KW-1185">Reference proteome</keyword>
<proteinExistence type="predicted"/>
<protein>
    <submittedName>
        <fullName evidence="1">Uncharacterized protein</fullName>
    </submittedName>
</protein>